<protein>
    <submittedName>
        <fullName evidence="2">Uncharacterized protein</fullName>
    </submittedName>
</protein>
<organism evidence="2 3">
    <name type="scientific">Modicisalibacter xianhensis</name>
    <dbReference type="NCBI Taxonomy" id="442341"/>
    <lineage>
        <taxon>Bacteria</taxon>
        <taxon>Pseudomonadati</taxon>
        <taxon>Pseudomonadota</taxon>
        <taxon>Gammaproteobacteria</taxon>
        <taxon>Oceanospirillales</taxon>
        <taxon>Halomonadaceae</taxon>
        <taxon>Modicisalibacter</taxon>
    </lineage>
</organism>
<evidence type="ECO:0000313" key="2">
    <source>
        <dbReference type="EMBL" id="TDX30755.1"/>
    </source>
</evidence>
<dbReference type="RefSeq" id="WP_134016802.1">
    <property type="nucleotide sequence ID" value="NZ_SOEC01000004.1"/>
</dbReference>
<comment type="caution">
    <text evidence="2">The sequence shown here is derived from an EMBL/GenBank/DDBJ whole genome shotgun (WGS) entry which is preliminary data.</text>
</comment>
<dbReference type="Proteomes" id="UP000294489">
    <property type="component" value="Unassembled WGS sequence"/>
</dbReference>
<sequence length="699" mass="77143">MARIPRLTSQRAQLGALPSGALSPATPQGTFGPDLTGAAQQVSDMALRAADRANTAQVMEADSLLTEFENTALYDPEKGALNARGKNAFGLPEDVISQFDSRVNEIRQNLRGPQVDAFDKLVAQRRQQISRTLQRHVASEIATYEQTQADALIAGSQVAAANYYNDPERIGMELRRQRGAIMARSRDLGWSEAQTKAAIQETESATLSQVLVRQATHDPYVARDRFKELEGQLTPSNRDTVLNRIESEIRQREAEARARRAEQRQIQAIARAELSDRAEDAIAAYSSGLPYENAPTLSEFRAAYGDEAGERFERFSRYQQMQPALQELATASPEEAQQIMTDFNPAPNGIAGEDFKERQAIAQTLQRSYESLIKQREQDPAGYVLRYSPTVRQLAEDAQQNPSPETYQALTRANLAEQRRLGVQNPMPLTQSQAQSFLQRFSDQEEGGENAAQMIEGSSHLYGSYFPVVLQQLQGKLPAEAKVISGSSKMPRPLAERMAVVGKMKDDDLYKLLASGAKADIQSTVLEKLEPLRQTFMPQAGGMQTFATIQRVVERTAASYVAEGIPVSEAVQNVVDGVAGEYHLAGTYRIPDSVDPNAVKVGTDIYLDALTTEDIRPLQGIAGVPENLNAEQTLASIQDTAEWVTNDDETGLRLLNNGYRVLDAQGKPIELTWQQLMNLGTDAAELQQRREANWLNTGL</sequence>
<dbReference type="AlphaFoldDB" id="A0A4R8G3Z1"/>
<accession>A0A4R8G3Z1</accession>
<name>A0A4R8G3Z1_9GAMM</name>
<feature type="region of interest" description="Disordered" evidence="1">
    <location>
        <begin position="1"/>
        <end position="32"/>
    </location>
</feature>
<dbReference type="EMBL" id="SOEC01000004">
    <property type="protein sequence ID" value="TDX30755.1"/>
    <property type="molecule type" value="Genomic_DNA"/>
</dbReference>
<reference evidence="2 3" key="1">
    <citation type="submission" date="2019-03" db="EMBL/GenBank/DDBJ databases">
        <title>Freshwater and sediment microbial communities from various areas in North America, analyzing microbe dynamics in response to fracking.</title>
        <authorList>
            <person name="Lamendella R."/>
        </authorList>
    </citation>
    <scope>NUCLEOTIDE SEQUENCE [LARGE SCALE GENOMIC DNA]</scope>
    <source>
        <strain evidence="2 3">6_TX</strain>
    </source>
</reference>
<dbReference type="OrthoDB" id="6750149at2"/>
<evidence type="ECO:0000256" key="1">
    <source>
        <dbReference type="SAM" id="MobiDB-lite"/>
    </source>
</evidence>
<proteinExistence type="predicted"/>
<evidence type="ECO:0000313" key="3">
    <source>
        <dbReference type="Proteomes" id="UP000294489"/>
    </source>
</evidence>
<gene>
    <name evidence="2" type="ORF">DFO67_10410</name>
</gene>